<accession>A0A840RT53</accession>
<dbReference type="PANTHER" id="PTHR10625">
    <property type="entry name" value="HISTONE DEACETYLASE HDAC1-RELATED"/>
    <property type="match status" value="1"/>
</dbReference>
<dbReference type="RefSeq" id="WP_168051657.1">
    <property type="nucleotide sequence ID" value="NZ_JAAOZT010000001.1"/>
</dbReference>
<name>A0A840RT53_9BURK</name>
<dbReference type="GO" id="GO:0040029">
    <property type="term" value="P:epigenetic regulation of gene expression"/>
    <property type="evidence" value="ECO:0007669"/>
    <property type="project" value="TreeGrafter"/>
</dbReference>
<dbReference type="EMBL" id="JACHHQ010000004">
    <property type="protein sequence ID" value="MBB5200342.1"/>
    <property type="molecule type" value="Genomic_DNA"/>
</dbReference>
<dbReference type="InterPro" id="IPR023801">
    <property type="entry name" value="His_deacetylse_dom"/>
</dbReference>
<dbReference type="InterPro" id="IPR023696">
    <property type="entry name" value="Ureohydrolase_dom_sf"/>
</dbReference>
<sequence length="317" mass="34653">MTTAFYTHPDCKLHEMGAWHPESPQRLQAIEDQLIASRIAQWLDYRDVPDVDEPTLVSAIARVHSLEAIDLVRANSLALSRSGVAHYPLDADTFLNQHSWRAALRAVSTAIAATDAVIAGDLDNAFCSIRPPGHHATSAAPMGFCMFNSVAIAARHAMVAHGLERVAIIDFDVHHGNGTEQAFLQDPRALMVSFFQHPFYPFSGIGPTPAHIINVPVPAYSGGEVVRELVTDIWLPALHAHKPQMIFISAGFDAHREDDMGQMSLVEADYAWITQQIVQVAKQHADGRIVSCLEGGYHLSALGRSVVAHLKVLADLE</sequence>
<dbReference type="InterPro" id="IPR037138">
    <property type="entry name" value="His_deacetylse_dom_sf"/>
</dbReference>
<gene>
    <name evidence="3" type="ORF">HNR39_002177</name>
</gene>
<dbReference type="Pfam" id="PF00850">
    <property type="entry name" value="Hist_deacetyl"/>
    <property type="match status" value="1"/>
</dbReference>
<dbReference type="Gene3D" id="3.40.800.20">
    <property type="entry name" value="Histone deacetylase domain"/>
    <property type="match status" value="1"/>
</dbReference>
<feature type="domain" description="Histone deacetylase" evidence="2">
    <location>
        <begin position="20"/>
        <end position="313"/>
    </location>
</feature>
<dbReference type="CDD" id="cd11599">
    <property type="entry name" value="HDAC_classII_2"/>
    <property type="match status" value="1"/>
</dbReference>
<evidence type="ECO:0000259" key="2">
    <source>
        <dbReference type="Pfam" id="PF00850"/>
    </source>
</evidence>
<keyword evidence="4" id="KW-1185">Reference proteome</keyword>
<evidence type="ECO:0000313" key="4">
    <source>
        <dbReference type="Proteomes" id="UP000571084"/>
    </source>
</evidence>
<reference evidence="3 4" key="1">
    <citation type="submission" date="2020-08" db="EMBL/GenBank/DDBJ databases">
        <title>Genomic Encyclopedia of Type Strains, Phase IV (KMG-IV): sequencing the most valuable type-strain genomes for metagenomic binning, comparative biology and taxonomic classification.</title>
        <authorList>
            <person name="Goeker M."/>
        </authorList>
    </citation>
    <scope>NUCLEOTIDE SEQUENCE [LARGE SCALE GENOMIC DNA]</scope>
    <source>
        <strain evidence="3 4">DSM 23240</strain>
    </source>
</reference>
<evidence type="ECO:0000313" key="3">
    <source>
        <dbReference type="EMBL" id="MBB5200342.1"/>
    </source>
</evidence>
<dbReference type="SUPFAM" id="SSF52768">
    <property type="entry name" value="Arginase/deacetylase"/>
    <property type="match status" value="1"/>
</dbReference>
<proteinExistence type="inferred from homology"/>
<comment type="caution">
    <text evidence="3">The sequence shown here is derived from an EMBL/GenBank/DDBJ whole genome shotgun (WGS) entry which is preliminary data.</text>
</comment>
<dbReference type="PRINTS" id="PR01270">
    <property type="entry name" value="HDASUPER"/>
</dbReference>
<evidence type="ECO:0000256" key="1">
    <source>
        <dbReference type="ARBA" id="ARBA00005947"/>
    </source>
</evidence>
<organism evidence="3 4">
    <name type="scientific">Glaciimonas immobilis</name>
    <dbReference type="NCBI Taxonomy" id="728004"/>
    <lineage>
        <taxon>Bacteria</taxon>
        <taxon>Pseudomonadati</taxon>
        <taxon>Pseudomonadota</taxon>
        <taxon>Betaproteobacteria</taxon>
        <taxon>Burkholderiales</taxon>
        <taxon>Oxalobacteraceae</taxon>
        <taxon>Glaciimonas</taxon>
    </lineage>
</organism>
<protein>
    <submittedName>
        <fullName evidence="3">Acetoin utilization deacetylase AcuC-like enzyme</fullName>
    </submittedName>
</protein>
<dbReference type="GO" id="GO:0004407">
    <property type="term" value="F:histone deacetylase activity"/>
    <property type="evidence" value="ECO:0007669"/>
    <property type="project" value="TreeGrafter"/>
</dbReference>
<dbReference type="PANTHER" id="PTHR10625:SF10">
    <property type="entry name" value="HISTONE DEACETYLASE HDAC1"/>
    <property type="match status" value="1"/>
</dbReference>
<dbReference type="AlphaFoldDB" id="A0A840RT53"/>
<dbReference type="InterPro" id="IPR000286">
    <property type="entry name" value="HDACs"/>
</dbReference>
<dbReference type="Proteomes" id="UP000571084">
    <property type="component" value="Unassembled WGS sequence"/>
</dbReference>
<comment type="similarity">
    <text evidence="1">Belongs to the histone deacetylase family.</text>
</comment>